<evidence type="ECO:0000313" key="1">
    <source>
        <dbReference type="EMBL" id="CAH0999537.1"/>
    </source>
</evidence>
<comment type="caution">
    <text evidence="1">The sequence shown here is derived from an EMBL/GenBank/DDBJ whole genome shotgun (WGS) entry which is preliminary data.</text>
</comment>
<gene>
    <name evidence="1" type="ORF">LEM8419_00837</name>
</gene>
<evidence type="ECO:0008006" key="3">
    <source>
        <dbReference type="Google" id="ProtNLM"/>
    </source>
</evidence>
<organism evidence="1 2">
    <name type="scientific">Neolewinella maritima</name>
    <dbReference type="NCBI Taxonomy" id="1383882"/>
    <lineage>
        <taxon>Bacteria</taxon>
        <taxon>Pseudomonadati</taxon>
        <taxon>Bacteroidota</taxon>
        <taxon>Saprospiria</taxon>
        <taxon>Saprospirales</taxon>
        <taxon>Lewinellaceae</taxon>
        <taxon>Neolewinella</taxon>
    </lineage>
</organism>
<accession>A0ABM9AYM3</accession>
<dbReference type="SUPFAM" id="SSF55729">
    <property type="entry name" value="Acyl-CoA N-acyltransferases (Nat)"/>
    <property type="match status" value="1"/>
</dbReference>
<proteinExistence type="predicted"/>
<reference evidence="1" key="1">
    <citation type="submission" date="2021-12" db="EMBL/GenBank/DDBJ databases">
        <authorList>
            <person name="Rodrigo-Torres L."/>
            <person name="Arahal R. D."/>
            <person name="Lucena T."/>
        </authorList>
    </citation>
    <scope>NUCLEOTIDE SEQUENCE</scope>
    <source>
        <strain evidence="1">CECT 8419</strain>
    </source>
</reference>
<name>A0ABM9AYM3_9BACT</name>
<keyword evidence="2" id="KW-1185">Reference proteome</keyword>
<dbReference type="Proteomes" id="UP000837803">
    <property type="component" value="Unassembled WGS sequence"/>
</dbReference>
<protein>
    <recommendedName>
        <fullName evidence="3">GNAT family N-acetyltransferase</fullName>
    </recommendedName>
</protein>
<dbReference type="RefSeq" id="WP_238749717.1">
    <property type="nucleotide sequence ID" value="NZ_CAKLPZ010000001.1"/>
</dbReference>
<dbReference type="InterPro" id="IPR016181">
    <property type="entry name" value="Acyl_CoA_acyltransferase"/>
</dbReference>
<evidence type="ECO:0000313" key="2">
    <source>
        <dbReference type="Proteomes" id="UP000837803"/>
    </source>
</evidence>
<dbReference type="EMBL" id="CAKLPZ010000001">
    <property type="protein sequence ID" value="CAH0999537.1"/>
    <property type="molecule type" value="Genomic_DNA"/>
</dbReference>
<sequence length="394" mass="44768">MSRSCWYSYTPRVGRSGAALSVVNYSDWQVRFLSPADDTRSERADDWWLRPTTLTFLQRHPQGVTTRCLYLTHVPSGRTITLTAQNFHMNLAAQVRDEVKGETTRWDFRRRLLQPFRSRVLVLGQLLTSGDYGQDGLQQLGSSEASHLLPAVAQTLMELDQGYRAVLLKDLFAANSPPLSVLLTKGYTHLPSDPVMVLPLSWPDLPSYLAALTSKYRVRYRRARGKLAGITRRRLLPQEVRDRIERLYALYTATSGGASVNLTTLTPDYFVWLSGQAVVHGYFDVHEELVGFTTALANGPVYQAHYLGLEDAYKYSHHLYHNMLFDLLEDGLDGKFQLLDYGRTALEIKSSLGAVPREYATLLRLRSPVLNRLVPTFVPAVFTAEAWQQRRPFR</sequence>